<dbReference type="PANTHER" id="PTHR43143">
    <property type="entry name" value="METALLOPHOSPHOESTERASE, CALCINEURIN SUPERFAMILY"/>
    <property type="match status" value="1"/>
</dbReference>
<evidence type="ECO:0000313" key="4">
    <source>
        <dbReference type="EMBL" id="PZO16163.1"/>
    </source>
</evidence>
<dbReference type="Proteomes" id="UP000249354">
    <property type="component" value="Unassembled WGS sequence"/>
</dbReference>
<dbReference type="InterPro" id="IPR029052">
    <property type="entry name" value="Metallo-depent_PP-like"/>
</dbReference>
<evidence type="ECO:0000313" key="5">
    <source>
        <dbReference type="Proteomes" id="UP000249354"/>
    </source>
</evidence>
<dbReference type="PANTHER" id="PTHR43143:SF1">
    <property type="entry name" value="SERINE_THREONINE-PROTEIN PHOSPHATASE CPPED1"/>
    <property type="match status" value="1"/>
</dbReference>
<organism evidence="4 5">
    <name type="scientific">Leptolyngbya foveolarum</name>
    <dbReference type="NCBI Taxonomy" id="47253"/>
    <lineage>
        <taxon>Bacteria</taxon>
        <taxon>Bacillati</taxon>
        <taxon>Cyanobacteriota</taxon>
        <taxon>Cyanophyceae</taxon>
        <taxon>Leptolyngbyales</taxon>
        <taxon>Leptolyngbyaceae</taxon>
        <taxon>Leptolyngbya group</taxon>
        <taxon>Leptolyngbya</taxon>
    </lineage>
</organism>
<dbReference type="PROSITE" id="PS51318">
    <property type="entry name" value="TAT"/>
    <property type="match status" value="1"/>
</dbReference>
<reference evidence="5" key="1">
    <citation type="submission" date="2018-04" db="EMBL/GenBank/DDBJ databases">
        <authorList>
            <person name="Cornet L."/>
        </authorList>
    </citation>
    <scope>NUCLEOTIDE SEQUENCE [LARGE SCALE GENOMIC DNA]</scope>
</reference>
<evidence type="ECO:0000256" key="2">
    <source>
        <dbReference type="SAM" id="SignalP"/>
    </source>
</evidence>
<reference evidence="4 5" key="2">
    <citation type="submission" date="2018-06" db="EMBL/GenBank/DDBJ databases">
        <title>Metagenomic assembly of (sub)arctic Cyanobacteria and their associated microbiome from non-axenic cultures.</title>
        <authorList>
            <person name="Baurain D."/>
        </authorList>
    </citation>
    <scope>NUCLEOTIDE SEQUENCE [LARGE SCALE GENOMIC DNA]</scope>
    <source>
        <strain evidence="4">ULC129bin1</strain>
    </source>
</reference>
<accession>A0A2W4U5E3</accession>
<comment type="caution">
    <text evidence="4">The sequence shown here is derived from an EMBL/GenBank/DDBJ whole genome shotgun (WGS) entry which is preliminary data.</text>
</comment>
<dbReference type="SUPFAM" id="SSF56300">
    <property type="entry name" value="Metallo-dependent phosphatases"/>
    <property type="match status" value="1"/>
</dbReference>
<evidence type="ECO:0000256" key="1">
    <source>
        <dbReference type="SAM" id="MobiDB-lite"/>
    </source>
</evidence>
<dbReference type="EMBL" id="QBMC01000083">
    <property type="protein sequence ID" value="PZO16163.1"/>
    <property type="molecule type" value="Genomic_DNA"/>
</dbReference>
<feature type="chain" id="PRO_5016113725" evidence="2">
    <location>
        <begin position="26"/>
        <end position="374"/>
    </location>
</feature>
<proteinExistence type="predicted"/>
<name>A0A2W4U5E3_9CYAN</name>
<dbReference type="InterPro" id="IPR004843">
    <property type="entry name" value="Calcineurin-like_PHP"/>
</dbReference>
<dbReference type="Gene3D" id="3.60.21.10">
    <property type="match status" value="1"/>
</dbReference>
<feature type="signal peptide" evidence="2">
    <location>
        <begin position="1"/>
        <end position="25"/>
    </location>
</feature>
<feature type="compositionally biased region" description="Low complexity" evidence="1">
    <location>
        <begin position="26"/>
        <end position="42"/>
    </location>
</feature>
<evidence type="ECO:0000259" key="3">
    <source>
        <dbReference type="Pfam" id="PF00149"/>
    </source>
</evidence>
<keyword evidence="2" id="KW-0732">Signal</keyword>
<dbReference type="InterPro" id="IPR006311">
    <property type="entry name" value="TAT_signal"/>
</dbReference>
<dbReference type="InterPro" id="IPR051918">
    <property type="entry name" value="STPP_CPPED1"/>
</dbReference>
<gene>
    <name evidence="4" type="ORF">DCF25_12730</name>
</gene>
<sequence>MSINRRRFFLFSGLAVGATAATALARTQSTPKSAANATTSPSTPSPIPVSQKTRSPNRVALGPDGLFAPQRGDIRIAIISDLNSAYGATDYLPEVAQGIALLPDWQPDLVLCGGDMVAGQSLDLSQPQVEAMWSAFDEKILAPIRTAQLPFALAIGNHDGSSYQNNGEFVYVLDRQETAKYWAGHQSDTQITFVEAAAFPFHYSFKQNNIFYLVWDASSANIPAEQVDWANRALSSPEAQNADLRIVMGHLPLYAVAQKRDRPGEFLNQADELRALLERHQVHTYISGHHHAYFPGKAGELNTLHAGALGSGPKALLSSTADPFQTLTIMDLFLDTASTVYTTYNMNTMAVVDPQTLPLEIVGPNGRELRQDVA</sequence>
<feature type="region of interest" description="Disordered" evidence="1">
    <location>
        <begin position="26"/>
        <end position="55"/>
    </location>
</feature>
<protein>
    <submittedName>
        <fullName evidence="4">Metallophosphoesterase</fullName>
    </submittedName>
</protein>
<dbReference type="AlphaFoldDB" id="A0A2W4U5E3"/>
<dbReference type="Pfam" id="PF00149">
    <property type="entry name" value="Metallophos"/>
    <property type="match status" value="1"/>
</dbReference>
<dbReference type="GO" id="GO:0016787">
    <property type="term" value="F:hydrolase activity"/>
    <property type="evidence" value="ECO:0007669"/>
    <property type="project" value="InterPro"/>
</dbReference>
<feature type="domain" description="Calcineurin-like phosphoesterase" evidence="3">
    <location>
        <begin position="74"/>
        <end position="293"/>
    </location>
</feature>